<feature type="region of interest" description="Disordered" evidence="1">
    <location>
        <begin position="1"/>
        <end position="113"/>
    </location>
</feature>
<protein>
    <submittedName>
        <fullName evidence="2">Uncharacterized protein</fullName>
    </submittedName>
</protein>
<dbReference type="Proteomes" id="UP001279734">
    <property type="component" value="Unassembled WGS sequence"/>
</dbReference>
<dbReference type="AlphaFoldDB" id="A0AAD3XLG1"/>
<keyword evidence="3" id="KW-1185">Reference proteome</keyword>
<accession>A0AAD3XLG1</accession>
<reference evidence="2" key="1">
    <citation type="submission" date="2023-05" db="EMBL/GenBank/DDBJ databases">
        <title>Nepenthes gracilis genome sequencing.</title>
        <authorList>
            <person name="Fukushima K."/>
        </authorList>
    </citation>
    <scope>NUCLEOTIDE SEQUENCE</scope>
    <source>
        <strain evidence="2">SING2019-196</strain>
    </source>
</reference>
<evidence type="ECO:0000256" key="1">
    <source>
        <dbReference type="SAM" id="MobiDB-lite"/>
    </source>
</evidence>
<comment type="caution">
    <text evidence="2">The sequence shown here is derived from an EMBL/GenBank/DDBJ whole genome shotgun (WGS) entry which is preliminary data.</text>
</comment>
<dbReference type="EMBL" id="BSYO01000008">
    <property type="protein sequence ID" value="GMH09058.1"/>
    <property type="molecule type" value="Genomic_DNA"/>
</dbReference>
<evidence type="ECO:0000313" key="2">
    <source>
        <dbReference type="EMBL" id="GMH09058.1"/>
    </source>
</evidence>
<name>A0AAD3XLG1_NEPGR</name>
<organism evidence="2 3">
    <name type="scientific">Nepenthes gracilis</name>
    <name type="common">Slender pitcher plant</name>
    <dbReference type="NCBI Taxonomy" id="150966"/>
    <lineage>
        <taxon>Eukaryota</taxon>
        <taxon>Viridiplantae</taxon>
        <taxon>Streptophyta</taxon>
        <taxon>Embryophyta</taxon>
        <taxon>Tracheophyta</taxon>
        <taxon>Spermatophyta</taxon>
        <taxon>Magnoliopsida</taxon>
        <taxon>eudicotyledons</taxon>
        <taxon>Gunneridae</taxon>
        <taxon>Pentapetalae</taxon>
        <taxon>Caryophyllales</taxon>
        <taxon>Nepenthaceae</taxon>
        <taxon>Nepenthes</taxon>
    </lineage>
</organism>
<feature type="compositionally biased region" description="Basic and acidic residues" evidence="1">
    <location>
        <begin position="49"/>
        <end position="92"/>
    </location>
</feature>
<sequence>MNARMEQMTQEIQSLRKEVGRQKPDAHSSATHVPASMENRRKKKLTVHIQEKVFSRERDEGRSRLEGRLGPRSVEDSPERRNPPSERRHLDQEEASSNLPPDGRSKRPHRSEAPEELRVYLNAKNFQHHQTEAPEELRTYLNAKNVKHLRSEAHEELRTYLNSCCASERRKIRKDVGLSFRRKI</sequence>
<evidence type="ECO:0000313" key="3">
    <source>
        <dbReference type="Proteomes" id="UP001279734"/>
    </source>
</evidence>
<gene>
    <name evidence="2" type="ORF">Nepgr_010898</name>
</gene>
<feature type="compositionally biased region" description="Basic and acidic residues" evidence="1">
    <location>
        <begin position="14"/>
        <end position="26"/>
    </location>
</feature>
<proteinExistence type="predicted"/>